<dbReference type="Gene3D" id="3.20.20.80">
    <property type="entry name" value="Glycosidases"/>
    <property type="match status" value="1"/>
</dbReference>
<dbReference type="SUPFAM" id="SSF51445">
    <property type="entry name" value="(Trans)glycosidases"/>
    <property type="match status" value="1"/>
</dbReference>
<comment type="catalytic activity">
    <reaction evidence="1">
        <text>Random endo-hydrolysis of N-acetyl-beta-D-glucosaminide (1-&gt;4)-beta-linkages in chitin and chitodextrins.</text>
        <dbReference type="EC" id="3.2.1.14"/>
    </reaction>
</comment>
<name>A8NN10_COPC7</name>
<dbReference type="GO" id="GO:0006032">
    <property type="term" value="P:chitin catabolic process"/>
    <property type="evidence" value="ECO:0007669"/>
    <property type="project" value="UniProtKB-KW"/>
</dbReference>
<dbReference type="InterPro" id="IPR001223">
    <property type="entry name" value="Glyco_hydro18_cat"/>
</dbReference>
<evidence type="ECO:0000256" key="5">
    <source>
        <dbReference type="ARBA" id="ARBA00023295"/>
    </source>
</evidence>
<dbReference type="PROSITE" id="PS51910">
    <property type="entry name" value="GH18_2"/>
    <property type="match status" value="1"/>
</dbReference>
<dbReference type="Pfam" id="PF00704">
    <property type="entry name" value="Glyco_hydro_18"/>
    <property type="match status" value="1"/>
</dbReference>
<dbReference type="OMA" id="QTQNHIN"/>
<dbReference type="Pfam" id="PF02839">
    <property type="entry name" value="CBM_5_12"/>
    <property type="match status" value="1"/>
</dbReference>
<protein>
    <submittedName>
        <fullName evidence="12">Class V chitinase ChiB1</fullName>
    </submittedName>
</protein>
<evidence type="ECO:0000256" key="8">
    <source>
        <dbReference type="RuleBase" id="RU004453"/>
    </source>
</evidence>
<dbReference type="InterPro" id="IPR001579">
    <property type="entry name" value="Glyco_hydro_18_chit_AS"/>
</dbReference>
<keyword evidence="4" id="KW-0119">Carbohydrate metabolism</keyword>
<evidence type="ECO:0000256" key="10">
    <source>
        <dbReference type="SAM" id="SignalP"/>
    </source>
</evidence>
<dbReference type="SUPFAM" id="SSF51055">
    <property type="entry name" value="Carbohydrate binding domain"/>
    <property type="match status" value="1"/>
</dbReference>
<keyword evidence="6" id="KW-0624">Polysaccharide degradation</keyword>
<dbReference type="GO" id="GO:0030246">
    <property type="term" value="F:carbohydrate binding"/>
    <property type="evidence" value="ECO:0007669"/>
    <property type="project" value="InterPro"/>
</dbReference>
<dbReference type="PANTHER" id="PTHR11177:SF317">
    <property type="entry name" value="CHITINASE 12-RELATED"/>
    <property type="match status" value="1"/>
</dbReference>
<evidence type="ECO:0000313" key="12">
    <source>
        <dbReference type="EMBL" id="EAU86796.2"/>
    </source>
</evidence>
<evidence type="ECO:0000256" key="2">
    <source>
        <dbReference type="ARBA" id="ARBA00022801"/>
    </source>
</evidence>
<reference evidence="12 13" key="1">
    <citation type="journal article" date="2010" name="Proc. Natl. Acad. Sci. U.S.A.">
        <title>Insights into evolution of multicellular fungi from the assembled chromosomes of the mushroom Coprinopsis cinerea (Coprinus cinereus).</title>
        <authorList>
            <person name="Stajich J.E."/>
            <person name="Wilke S.K."/>
            <person name="Ahren D."/>
            <person name="Au C.H."/>
            <person name="Birren B.W."/>
            <person name="Borodovsky M."/>
            <person name="Burns C."/>
            <person name="Canback B."/>
            <person name="Casselton L.A."/>
            <person name="Cheng C.K."/>
            <person name="Deng J."/>
            <person name="Dietrich F.S."/>
            <person name="Fargo D.C."/>
            <person name="Farman M.L."/>
            <person name="Gathman A.C."/>
            <person name="Goldberg J."/>
            <person name="Guigo R."/>
            <person name="Hoegger P.J."/>
            <person name="Hooker J.B."/>
            <person name="Huggins A."/>
            <person name="James T.Y."/>
            <person name="Kamada T."/>
            <person name="Kilaru S."/>
            <person name="Kodira C."/>
            <person name="Kues U."/>
            <person name="Kupfer D."/>
            <person name="Kwan H.S."/>
            <person name="Lomsadze A."/>
            <person name="Li W."/>
            <person name="Lilly W.W."/>
            <person name="Ma L.J."/>
            <person name="Mackey A.J."/>
            <person name="Manning G."/>
            <person name="Martin F."/>
            <person name="Muraguchi H."/>
            <person name="Natvig D.O."/>
            <person name="Palmerini H."/>
            <person name="Ramesh M.A."/>
            <person name="Rehmeyer C.J."/>
            <person name="Roe B.A."/>
            <person name="Shenoy N."/>
            <person name="Stanke M."/>
            <person name="Ter-Hovhannisyan V."/>
            <person name="Tunlid A."/>
            <person name="Velagapudi R."/>
            <person name="Vision T.J."/>
            <person name="Zeng Q."/>
            <person name="Zolan M.E."/>
            <person name="Pukkila P.J."/>
        </authorList>
    </citation>
    <scope>NUCLEOTIDE SEQUENCE [LARGE SCALE GENOMIC DNA]</scope>
    <source>
        <strain evidence="13">Okayama-7 / 130 / ATCC MYA-4618 / FGSC 9003</strain>
    </source>
</reference>
<dbReference type="SMART" id="SM00636">
    <property type="entry name" value="Glyco_18"/>
    <property type="match status" value="1"/>
</dbReference>
<keyword evidence="13" id="KW-1185">Reference proteome</keyword>
<dbReference type="RefSeq" id="XP_001835030.2">
    <property type="nucleotide sequence ID" value="XM_001834978.2"/>
</dbReference>
<dbReference type="SMART" id="SM00495">
    <property type="entry name" value="ChtBD3"/>
    <property type="match status" value="1"/>
</dbReference>
<sequence length="457" mass="49890">MALVVLTGLVVISDATQIMRRPPQYKNRPNTFAMERQPKVHTLSRRATGKANFAYFTNWGIYGANFHILYSFADTDASTGAIKLTDPYSDEQKRFPGDTWTETGNNLYGCLKQLYLLKMKKRDLKVLLSIGGWTYSQAGHFNFVTNPTARAKFISDAVQLIEDYGFDGIDIDYEYPSTPEQGQGLADLVTSLRTALTQLASRKGESNPYLITAAVGAGPAGYSNLKVAQMDRAMDYWNLMAYDYAGSWLTWADNQANFYGGARTGYSTDAALKWYISQGATKSKINVVAGGQVYENKTDMTSYSYDPVKRELVSYDTPNIVRMKAIYVEKNGLGGTMFWELSTDKVGSESLVAAAASRLGALDSTPNHIKFPNSKWDNIRNNMSGGGSTTTAPAPTPTGGTPAPTGGPCAGVSAWSATTIYTGGNRATYSGRLWTARWWTQGETPGTAEVWTNSGAC</sequence>
<dbReference type="CDD" id="cd12215">
    <property type="entry name" value="ChiC_BD"/>
    <property type="match status" value="1"/>
</dbReference>
<dbReference type="eggNOG" id="KOG2806">
    <property type="taxonomic scope" value="Eukaryota"/>
</dbReference>
<evidence type="ECO:0000256" key="6">
    <source>
        <dbReference type="ARBA" id="ARBA00023326"/>
    </source>
</evidence>
<dbReference type="KEGG" id="cci:CC1G_09921"/>
<evidence type="ECO:0000259" key="11">
    <source>
        <dbReference type="PROSITE" id="PS51910"/>
    </source>
</evidence>
<evidence type="ECO:0000256" key="1">
    <source>
        <dbReference type="ARBA" id="ARBA00000822"/>
    </source>
</evidence>
<dbReference type="GO" id="GO:0008843">
    <property type="term" value="F:endochitinase activity"/>
    <property type="evidence" value="ECO:0007669"/>
    <property type="project" value="UniProtKB-EC"/>
</dbReference>
<comment type="similarity">
    <text evidence="8">Belongs to the glycosyl hydrolase 18 family.</text>
</comment>
<feature type="chain" id="PRO_5013152736" evidence="10">
    <location>
        <begin position="16"/>
        <end position="457"/>
    </location>
</feature>
<dbReference type="InterPro" id="IPR050314">
    <property type="entry name" value="Glycosyl_Hydrlase_18"/>
</dbReference>
<comment type="caution">
    <text evidence="12">The sequence shown here is derived from an EMBL/GenBank/DDBJ whole genome shotgun (WGS) entry which is preliminary data.</text>
</comment>
<dbReference type="AlphaFoldDB" id="A8NN10"/>
<evidence type="ECO:0000256" key="9">
    <source>
        <dbReference type="SAM" id="MobiDB-lite"/>
    </source>
</evidence>
<organism evidence="12 13">
    <name type="scientific">Coprinopsis cinerea (strain Okayama-7 / 130 / ATCC MYA-4618 / FGSC 9003)</name>
    <name type="common">Inky cap fungus</name>
    <name type="synonym">Hormographiella aspergillata</name>
    <dbReference type="NCBI Taxonomy" id="240176"/>
    <lineage>
        <taxon>Eukaryota</taxon>
        <taxon>Fungi</taxon>
        <taxon>Dikarya</taxon>
        <taxon>Basidiomycota</taxon>
        <taxon>Agaricomycotina</taxon>
        <taxon>Agaricomycetes</taxon>
        <taxon>Agaricomycetidae</taxon>
        <taxon>Agaricales</taxon>
        <taxon>Agaricineae</taxon>
        <taxon>Psathyrellaceae</taxon>
        <taxon>Coprinopsis</taxon>
    </lineage>
</organism>
<dbReference type="OrthoDB" id="76388at2759"/>
<dbReference type="GO" id="GO:0005576">
    <property type="term" value="C:extracellular region"/>
    <property type="evidence" value="ECO:0007669"/>
    <property type="project" value="InterPro"/>
</dbReference>
<dbReference type="InterPro" id="IPR036573">
    <property type="entry name" value="CBM_sf_5/12"/>
</dbReference>
<keyword evidence="5 7" id="KW-0326">Glycosidase</keyword>
<evidence type="ECO:0000256" key="7">
    <source>
        <dbReference type="RuleBase" id="RU000489"/>
    </source>
</evidence>
<dbReference type="InterPro" id="IPR017853">
    <property type="entry name" value="GH"/>
</dbReference>
<dbReference type="HOGENOM" id="CLU_002833_1_0_1"/>
<dbReference type="PANTHER" id="PTHR11177">
    <property type="entry name" value="CHITINASE"/>
    <property type="match status" value="1"/>
</dbReference>
<dbReference type="InterPro" id="IPR003610">
    <property type="entry name" value="CBM5/12"/>
</dbReference>
<dbReference type="Gene3D" id="2.10.10.20">
    <property type="entry name" value="Carbohydrate-binding module superfamily 5/12"/>
    <property type="match status" value="1"/>
</dbReference>
<dbReference type="GO" id="GO:0008061">
    <property type="term" value="F:chitin binding"/>
    <property type="evidence" value="ECO:0007669"/>
    <property type="project" value="InterPro"/>
</dbReference>
<accession>A8NN10</accession>
<proteinExistence type="inferred from homology"/>
<evidence type="ECO:0000256" key="3">
    <source>
        <dbReference type="ARBA" id="ARBA00023024"/>
    </source>
</evidence>
<dbReference type="GeneID" id="6011551"/>
<feature type="region of interest" description="Disordered" evidence="9">
    <location>
        <begin position="374"/>
        <end position="407"/>
    </location>
</feature>
<keyword evidence="2 7" id="KW-0378">Hydrolase</keyword>
<dbReference type="Proteomes" id="UP000001861">
    <property type="component" value="Unassembled WGS sequence"/>
</dbReference>
<dbReference type="STRING" id="240176.A8NN10"/>
<dbReference type="InParanoid" id="A8NN10"/>
<keyword evidence="3" id="KW-0146">Chitin degradation</keyword>
<dbReference type="InterPro" id="IPR011583">
    <property type="entry name" value="Chitinase_II/V-like_cat"/>
</dbReference>
<dbReference type="GO" id="GO:0000272">
    <property type="term" value="P:polysaccharide catabolic process"/>
    <property type="evidence" value="ECO:0007669"/>
    <property type="project" value="UniProtKB-KW"/>
</dbReference>
<feature type="domain" description="GH18" evidence="11">
    <location>
        <begin position="50"/>
        <end position="362"/>
    </location>
</feature>
<evidence type="ECO:0000313" key="13">
    <source>
        <dbReference type="Proteomes" id="UP000001861"/>
    </source>
</evidence>
<keyword evidence="10" id="KW-0732">Signal</keyword>
<dbReference type="CDD" id="cd06548">
    <property type="entry name" value="GH18_chitinase"/>
    <property type="match status" value="1"/>
</dbReference>
<dbReference type="PROSITE" id="PS01095">
    <property type="entry name" value="GH18_1"/>
    <property type="match status" value="1"/>
</dbReference>
<evidence type="ECO:0000256" key="4">
    <source>
        <dbReference type="ARBA" id="ARBA00023277"/>
    </source>
</evidence>
<gene>
    <name evidence="12" type="ORF">CC1G_09921</name>
</gene>
<dbReference type="VEuPathDB" id="FungiDB:CC1G_09921"/>
<feature type="signal peptide" evidence="10">
    <location>
        <begin position="1"/>
        <end position="15"/>
    </location>
</feature>
<dbReference type="EMBL" id="AACS02000012">
    <property type="protein sequence ID" value="EAU86796.2"/>
    <property type="molecule type" value="Genomic_DNA"/>
</dbReference>
<feature type="compositionally biased region" description="Low complexity" evidence="9">
    <location>
        <begin position="389"/>
        <end position="407"/>
    </location>
</feature>